<feature type="compositionally biased region" description="Low complexity" evidence="1">
    <location>
        <begin position="33"/>
        <end position="44"/>
    </location>
</feature>
<proteinExistence type="predicted"/>
<dbReference type="GeneID" id="25732670"/>
<evidence type="ECO:0008006" key="4">
    <source>
        <dbReference type="Google" id="ProtNLM"/>
    </source>
</evidence>
<feature type="non-terminal residue" evidence="2">
    <location>
        <position position="1"/>
    </location>
</feature>
<dbReference type="RefSeq" id="XP_013891934.1">
    <property type="nucleotide sequence ID" value="XM_014036480.1"/>
</dbReference>
<evidence type="ECO:0000313" key="2">
    <source>
        <dbReference type="EMBL" id="KIY92914.1"/>
    </source>
</evidence>
<accession>A0A0D2LM77</accession>
<dbReference type="KEGG" id="mng:MNEG_15048"/>
<feature type="region of interest" description="Disordered" evidence="1">
    <location>
        <begin position="23"/>
        <end position="50"/>
    </location>
</feature>
<organism evidence="2 3">
    <name type="scientific">Monoraphidium neglectum</name>
    <dbReference type="NCBI Taxonomy" id="145388"/>
    <lineage>
        <taxon>Eukaryota</taxon>
        <taxon>Viridiplantae</taxon>
        <taxon>Chlorophyta</taxon>
        <taxon>core chlorophytes</taxon>
        <taxon>Chlorophyceae</taxon>
        <taxon>CS clade</taxon>
        <taxon>Sphaeropleales</taxon>
        <taxon>Selenastraceae</taxon>
        <taxon>Monoraphidium</taxon>
    </lineage>
</organism>
<dbReference type="AlphaFoldDB" id="A0A0D2LM77"/>
<evidence type="ECO:0000313" key="3">
    <source>
        <dbReference type="Proteomes" id="UP000054498"/>
    </source>
</evidence>
<evidence type="ECO:0000256" key="1">
    <source>
        <dbReference type="SAM" id="MobiDB-lite"/>
    </source>
</evidence>
<reference evidence="2 3" key="1">
    <citation type="journal article" date="2013" name="BMC Genomics">
        <title>Reconstruction of the lipid metabolism for the microalga Monoraphidium neglectum from its genome sequence reveals characteristics suitable for biofuel production.</title>
        <authorList>
            <person name="Bogen C."/>
            <person name="Al-Dilaimi A."/>
            <person name="Albersmeier A."/>
            <person name="Wichmann J."/>
            <person name="Grundmann M."/>
            <person name="Rupp O."/>
            <person name="Lauersen K.J."/>
            <person name="Blifernez-Klassen O."/>
            <person name="Kalinowski J."/>
            <person name="Goesmann A."/>
            <person name="Mussgnug J.H."/>
            <person name="Kruse O."/>
        </authorList>
    </citation>
    <scope>NUCLEOTIDE SEQUENCE [LARGE SCALE GENOMIC DNA]</scope>
    <source>
        <strain evidence="2 3">SAG 48.87</strain>
    </source>
</reference>
<name>A0A0D2LM77_9CHLO</name>
<sequence>PENVYEFGARYFADLAAARGRTKVASGGGTAPAGGSSDASGAASITTAEQ</sequence>
<dbReference type="EMBL" id="KK105201">
    <property type="protein sequence ID" value="KIY92914.1"/>
    <property type="molecule type" value="Genomic_DNA"/>
</dbReference>
<gene>
    <name evidence="2" type="ORF">MNEG_15048</name>
</gene>
<protein>
    <recommendedName>
        <fullName evidence="4">RIIa domain-containing protein</fullName>
    </recommendedName>
</protein>
<dbReference type="Proteomes" id="UP000054498">
    <property type="component" value="Unassembled WGS sequence"/>
</dbReference>
<keyword evidence="3" id="KW-1185">Reference proteome</keyword>